<feature type="transmembrane region" description="Helical" evidence="1">
    <location>
        <begin position="9"/>
        <end position="28"/>
    </location>
</feature>
<dbReference type="Proteomes" id="UP000033870">
    <property type="component" value="Unassembled WGS sequence"/>
</dbReference>
<feature type="transmembrane region" description="Helical" evidence="1">
    <location>
        <begin position="34"/>
        <end position="51"/>
    </location>
</feature>
<dbReference type="EMBL" id="LCRX01000001">
    <property type="protein sequence ID" value="KKW43053.1"/>
    <property type="molecule type" value="Genomic_DNA"/>
</dbReference>
<keyword evidence="1" id="KW-1133">Transmembrane helix</keyword>
<feature type="transmembrane region" description="Helical" evidence="1">
    <location>
        <begin position="109"/>
        <end position="131"/>
    </location>
</feature>
<proteinExistence type="predicted"/>
<keyword evidence="1" id="KW-0472">Membrane</keyword>
<comment type="caution">
    <text evidence="2">The sequence shown here is derived from an EMBL/GenBank/DDBJ whole genome shotgun (WGS) entry which is preliminary data.</text>
</comment>
<gene>
    <name evidence="2" type="ORF">UY92_C0001G0067</name>
</gene>
<keyword evidence="1" id="KW-0812">Transmembrane</keyword>
<protein>
    <submittedName>
        <fullName evidence="2">Uncharacterized protein</fullName>
    </submittedName>
</protein>
<reference evidence="2 3" key="1">
    <citation type="journal article" date="2015" name="Nature">
        <title>rRNA introns, odd ribosomes, and small enigmatic genomes across a large radiation of phyla.</title>
        <authorList>
            <person name="Brown C.T."/>
            <person name="Hug L.A."/>
            <person name="Thomas B.C."/>
            <person name="Sharon I."/>
            <person name="Castelle C.J."/>
            <person name="Singh A."/>
            <person name="Wilkins M.J."/>
            <person name="Williams K.H."/>
            <person name="Banfield J.F."/>
        </authorList>
    </citation>
    <scope>NUCLEOTIDE SEQUENCE [LARGE SCALE GENOMIC DNA]</scope>
</reference>
<evidence type="ECO:0000256" key="1">
    <source>
        <dbReference type="SAM" id="Phobius"/>
    </source>
</evidence>
<organism evidence="2 3">
    <name type="scientific">Candidatus Magasanikbacteria bacterium GW2011_GWA2_56_11</name>
    <dbReference type="NCBI Taxonomy" id="1619044"/>
    <lineage>
        <taxon>Bacteria</taxon>
        <taxon>Candidatus Magasanikiibacteriota</taxon>
    </lineage>
</organism>
<accession>A0A0G1YHZ5</accession>
<sequence length="153" mass="16895">MPSAPSKKFDLLASVPAVFIISILSFFVRIVNFGFIYLFMTGIVDIAVRFLHLKLSLKFARHKSVLDSRSRGWFLIGQMSLITASLFMVDGDIDNGEYTFLGLISDPDPIYQNISLAAVAVLILADIKLALILRRKLNKTAPPAAPIGQKVDL</sequence>
<dbReference type="AlphaFoldDB" id="A0A0G1YHZ5"/>
<feature type="transmembrane region" description="Helical" evidence="1">
    <location>
        <begin position="72"/>
        <end position="89"/>
    </location>
</feature>
<evidence type="ECO:0000313" key="3">
    <source>
        <dbReference type="Proteomes" id="UP000033870"/>
    </source>
</evidence>
<evidence type="ECO:0000313" key="2">
    <source>
        <dbReference type="EMBL" id="KKW43053.1"/>
    </source>
</evidence>
<name>A0A0G1YHZ5_9BACT</name>